<dbReference type="OrthoDB" id="8061355at2759"/>
<keyword evidence="1" id="KW-0812">Transmembrane</keyword>
<sequence>MSTEAPRQGGTWRQTRVLLYKNLLYLNLISKLNQMIYIIHSDMIQPNKRHGRMPDAVLYSTNRTSVSEFIVGYTPITNVTRKIMHKMLSEYCPEEVQKFLTEEEMKEASLLNPEKFIGVIFKDSMSYHLRVPRQMIPESSSHLESKSNCSKSFEMCEAEVYWYHGFTALQICIDAAIIEFKTNYSVLEGLEETEVVIMGKSAAVEIDYFFRGVILIYLVIAFSPFGYYLTIHIMTEKEKKLKEFLIVMGLQDTAFWYVSLFI</sequence>
<feature type="transmembrane region" description="Helical" evidence="1">
    <location>
        <begin position="208"/>
        <end position="229"/>
    </location>
</feature>
<dbReference type="PANTHER" id="PTHR19229">
    <property type="entry name" value="ATP-BINDING CASSETTE TRANSPORTER SUBFAMILY A ABCA"/>
    <property type="match status" value="1"/>
</dbReference>
<accession>A0A8C6VFY8</accession>
<name>A0A8C6VFY8_NAJNA</name>
<reference evidence="2" key="2">
    <citation type="submission" date="2025-09" db="UniProtKB">
        <authorList>
            <consortium name="Ensembl"/>
        </authorList>
    </citation>
    <scope>IDENTIFICATION</scope>
</reference>
<dbReference type="OMA" id="DTAFWYV"/>
<keyword evidence="3" id="KW-1185">Reference proteome</keyword>
<dbReference type="Ensembl" id="ENSNNAT00000005112.1">
    <property type="protein sequence ID" value="ENSNNAP00000004891.1"/>
    <property type="gene ID" value="ENSNNAG00000003285.1"/>
</dbReference>
<protein>
    <submittedName>
        <fullName evidence="2">Uncharacterized protein</fullName>
    </submittedName>
</protein>
<dbReference type="GO" id="GO:0016020">
    <property type="term" value="C:membrane"/>
    <property type="evidence" value="ECO:0007669"/>
    <property type="project" value="InterPro"/>
</dbReference>
<organism evidence="2 3">
    <name type="scientific">Naja naja</name>
    <name type="common">Indian cobra</name>
    <dbReference type="NCBI Taxonomy" id="35670"/>
    <lineage>
        <taxon>Eukaryota</taxon>
        <taxon>Metazoa</taxon>
        <taxon>Chordata</taxon>
        <taxon>Craniata</taxon>
        <taxon>Vertebrata</taxon>
        <taxon>Euteleostomi</taxon>
        <taxon>Lepidosauria</taxon>
        <taxon>Squamata</taxon>
        <taxon>Bifurcata</taxon>
        <taxon>Unidentata</taxon>
        <taxon>Episquamata</taxon>
        <taxon>Toxicofera</taxon>
        <taxon>Serpentes</taxon>
        <taxon>Colubroidea</taxon>
        <taxon>Elapidae</taxon>
        <taxon>Elapinae</taxon>
        <taxon>Naja</taxon>
    </lineage>
</organism>
<keyword evidence="1" id="KW-0472">Membrane</keyword>
<reference evidence="2" key="1">
    <citation type="submission" date="2025-08" db="UniProtKB">
        <authorList>
            <consortium name="Ensembl"/>
        </authorList>
    </citation>
    <scope>IDENTIFICATION</scope>
</reference>
<evidence type="ECO:0000256" key="1">
    <source>
        <dbReference type="SAM" id="Phobius"/>
    </source>
</evidence>
<dbReference type="GeneTree" id="ENSGT00940000158172"/>
<evidence type="ECO:0000313" key="2">
    <source>
        <dbReference type="Ensembl" id="ENSNNAP00000004891.1"/>
    </source>
</evidence>
<dbReference type="InterPro" id="IPR026082">
    <property type="entry name" value="ABCA"/>
</dbReference>
<proteinExistence type="predicted"/>
<dbReference type="GO" id="GO:0005319">
    <property type="term" value="F:lipid transporter activity"/>
    <property type="evidence" value="ECO:0007669"/>
    <property type="project" value="TreeGrafter"/>
</dbReference>
<dbReference type="GO" id="GO:0140359">
    <property type="term" value="F:ABC-type transporter activity"/>
    <property type="evidence" value="ECO:0007669"/>
    <property type="project" value="InterPro"/>
</dbReference>
<dbReference type="AlphaFoldDB" id="A0A8C6VFY8"/>
<dbReference type="PANTHER" id="PTHR19229:SF209">
    <property type="entry name" value="ATP-BINDING CASSETTE SUB-FAMILY A MEMBER 5 ISOFORM X1"/>
    <property type="match status" value="1"/>
</dbReference>
<keyword evidence="1" id="KW-1133">Transmembrane helix</keyword>
<evidence type="ECO:0000313" key="3">
    <source>
        <dbReference type="Proteomes" id="UP000694559"/>
    </source>
</evidence>
<dbReference type="Proteomes" id="UP000694559">
    <property type="component" value="Unplaced"/>
</dbReference>